<dbReference type="PANTHER" id="PTHR43245:SF13">
    <property type="entry name" value="UDP-D-APIOSE_UDP-D-XYLOSE SYNTHASE 2"/>
    <property type="match status" value="1"/>
</dbReference>
<feature type="domain" description="NAD-dependent epimerase/dehydratase" evidence="2">
    <location>
        <begin position="28"/>
        <end position="262"/>
    </location>
</feature>
<evidence type="ECO:0000313" key="4">
    <source>
        <dbReference type="Proteomes" id="UP001230426"/>
    </source>
</evidence>
<feature type="region of interest" description="Disordered" evidence="1">
    <location>
        <begin position="1"/>
        <end position="22"/>
    </location>
</feature>
<comment type="caution">
    <text evidence="3">The sequence shown here is derived from an EMBL/GenBank/DDBJ whole genome shotgun (WGS) entry which is preliminary data.</text>
</comment>
<reference evidence="3 4" key="1">
    <citation type="submission" date="2023-07" db="EMBL/GenBank/DDBJ databases">
        <title>Sequencing the genomes of 1000 actinobacteria strains.</title>
        <authorList>
            <person name="Klenk H.-P."/>
        </authorList>
    </citation>
    <scope>NUCLEOTIDE SEQUENCE [LARGE SCALE GENOMIC DNA]</scope>
    <source>
        <strain evidence="3 4">DSM 44109</strain>
    </source>
</reference>
<dbReference type="GO" id="GO:0003978">
    <property type="term" value="F:UDP-glucose 4-epimerase activity"/>
    <property type="evidence" value="ECO:0007669"/>
    <property type="project" value="UniProtKB-EC"/>
</dbReference>
<dbReference type="RefSeq" id="WP_306876082.1">
    <property type="nucleotide sequence ID" value="NZ_JAUSRB010000003.1"/>
</dbReference>
<dbReference type="InterPro" id="IPR036291">
    <property type="entry name" value="NAD(P)-bd_dom_sf"/>
</dbReference>
<dbReference type="Proteomes" id="UP001230426">
    <property type="component" value="Unassembled WGS sequence"/>
</dbReference>
<evidence type="ECO:0000259" key="2">
    <source>
        <dbReference type="Pfam" id="PF01370"/>
    </source>
</evidence>
<dbReference type="Pfam" id="PF01370">
    <property type="entry name" value="Epimerase"/>
    <property type="match status" value="1"/>
</dbReference>
<dbReference type="EMBL" id="JAUSRB010000003">
    <property type="protein sequence ID" value="MDP9870267.1"/>
    <property type="molecule type" value="Genomic_DNA"/>
</dbReference>
<dbReference type="SUPFAM" id="SSF51735">
    <property type="entry name" value="NAD(P)-binding Rossmann-fold domains"/>
    <property type="match status" value="1"/>
</dbReference>
<evidence type="ECO:0000256" key="1">
    <source>
        <dbReference type="SAM" id="MobiDB-lite"/>
    </source>
</evidence>
<dbReference type="EC" id="5.1.3.2" evidence="3"/>
<name>A0ABT9RLW8_9ACTN</name>
<keyword evidence="4" id="KW-1185">Reference proteome</keyword>
<protein>
    <submittedName>
        <fullName evidence="3">UDP-glucose 4-epimerase</fullName>
        <ecNumber evidence="3">5.1.3.2</ecNumber>
    </submittedName>
</protein>
<accession>A0ABT9RLW8</accession>
<keyword evidence="3" id="KW-0413">Isomerase</keyword>
<dbReference type="Gene3D" id="3.40.50.720">
    <property type="entry name" value="NAD(P)-binding Rossmann-like Domain"/>
    <property type="match status" value="1"/>
</dbReference>
<organism evidence="3 4">
    <name type="scientific">Streptosporangium brasiliense</name>
    <dbReference type="NCBI Taxonomy" id="47480"/>
    <lineage>
        <taxon>Bacteria</taxon>
        <taxon>Bacillati</taxon>
        <taxon>Actinomycetota</taxon>
        <taxon>Actinomycetes</taxon>
        <taxon>Streptosporangiales</taxon>
        <taxon>Streptosporangiaceae</taxon>
        <taxon>Streptosporangium</taxon>
    </lineage>
</organism>
<dbReference type="PANTHER" id="PTHR43245">
    <property type="entry name" value="BIFUNCTIONAL POLYMYXIN RESISTANCE PROTEIN ARNA"/>
    <property type="match status" value="1"/>
</dbReference>
<dbReference type="InterPro" id="IPR001509">
    <property type="entry name" value="Epimerase_deHydtase"/>
</dbReference>
<evidence type="ECO:0000313" key="3">
    <source>
        <dbReference type="EMBL" id="MDP9870267.1"/>
    </source>
</evidence>
<dbReference type="InterPro" id="IPR050177">
    <property type="entry name" value="Lipid_A_modif_metabolic_enz"/>
</dbReference>
<sequence length="350" mass="37713">MSAAHESGGAGAAAGKPHNDQVHRPSRVVVTGGSGFVGSHLVERLIAQGDQVTVFDGAPPSKTSTGQHARHVEGDIRDPARLAEAITPGTDIVYHLAAVVGVDQYLARPMDVIDINFTGTRNVLDLAHRTGAKVILASTSEVFGKNPAVPWREDSDRVLGATSSDRWSYSSGKALAEHLTFAFARQHGLEATIVRYFNVYGPRQRPAYIVSRSIHRALNGQSMVVYDQGRQTRCFTFVDDAIEGTILAATHPKAVGESFNVGSMVETTVGDVVRLIAELTGAGPSIIDVDTSQRLGPAYEDLSRRVPDNAKAREILGWDCRTPLREGLLQTIEWARSSPWWLGLPDSGAT</sequence>
<gene>
    <name evidence="3" type="ORF">J2S55_009605</name>
</gene>
<proteinExistence type="predicted"/>